<comment type="caution">
    <text evidence="6">The sequence shown here is derived from an EMBL/GenBank/DDBJ whole genome shotgun (WGS) entry which is preliminary data.</text>
</comment>
<feature type="region of interest" description="Disordered" evidence="3">
    <location>
        <begin position="821"/>
        <end position="858"/>
    </location>
</feature>
<dbReference type="InterPro" id="IPR013783">
    <property type="entry name" value="Ig-like_fold"/>
</dbReference>
<feature type="signal peptide" evidence="4">
    <location>
        <begin position="1"/>
        <end position="23"/>
    </location>
</feature>
<evidence type="ECO:0000313" key="7">
    <source>
        <dbReference type="Proteomes" id="UP001589838"/>
    </source>
</evidence>
<dbReference type="InterPro" id="IPR045857">
    <property type="entry name" value="O16G_dom_2"/>
</dbReference>
<evidence type="ECO:0000259" key="5">
    <source>
        <dbReference type="SMART" id="SM00642"/>
    </source>
</evidence>
<keyword evidence="4" id="KW-0732">Signal</keyword>
<evidence type="ECO:0000256" key="2">
    <source>
        <dbReference type="ARBA" id="ARBA00023295"/>
    </source>
</evidence>
<keyword evidence="2" id="KW-0326">Glycosidase</keyword>
<keyword evidence="1 6" id="KW-0378">Hydrolase</keyword>
<keyword evidence="7" id="KW-1185">Reference proteome</keyword>
<dbReference type="InterPro" id="IPR017853">
    <property type="entry name" value="GH"/>
</dbReference>
<dbReference type="RefSeq" id="WP_335962186.1">
    <property type="nucleotide sequence ID" value="NZ_JAXBLX010000025.1"/>
</dbReference>
<dbReference type="InterPro" id="IPR013780">
    <property type="entry name" value="Glyco_hydro_b"/>
</dbReference>
<reference evidence="6 7" key="1">
    <citation type="submission" date="2024-09" db="EMBL/GenBank/DDBJ databases">
        <authorList>
            <person name="Sun Q."/>
            <person name="Mori K."/>
        </authorList>
    </citation>
    <scope>NUCLEOTIDE SEQUENCE [LARGE SCALE GENOMIC DNA]</scope>
    <source>
        <strain evidence="6 7">NCAIM B.02610</strain>
    </source>
</reference>
<accession>A0ABV6K8L6</accession>
<feature type="domain" description="Glycosyl hydrolase family 13 catalytic" evidence="5">
    <location>
        <begin position="365"/>
        <end position="725"/>
    </location>
</feature>
<feature type="chain" id="PRO_5045808820" evidence="4">
    <location>
        <begin position="24"/>
        <end position="858"/>
    </location>
</feature>
<evidence type="ECO:0000256" key="4">
    <source>
        <dbReference type="SAM" id="SignalP"/>
    </source>
</evidence>
<dbReference type="SMART" id="SM00642">
    <property type="entry name" value="Aamy"/>
    <property type="match status" value="1"/>
</dbReference>
<dbReference type="InterPro" id="IPR006047">
    <property type="entry name" value="GH13_cat_dom"/>
</dbReference>
<dbReference type="Gene3D" id="2.60.40.1180">
    <property type="entry name" value="Golgi alpha-mannosidase II"/>
    <property type="match status" value="1"/>
</dbReference>
<dbReference type="PANTHER" id="PTHR10357">
    <property type="entry name" value="ALPHA-AMYLASE FAMILY MEMBER"/>
    <property type="match status" value="1"/>
</dbReference>
<sequence>MKRLSLLVLSLLLLLSTFMPTFAQPSYAQWSGDDGGYESVLLRGSVDPLKWDGNDHPLLLNEEEDAWVSEPINLPGGQKVEYKFVYDGEWMSGENLAFTTPQAGAYQFVFHPEDERHVDVRPATEYDGELTLQLEVPEETPDWVVPTVASNMNNFNYSVTRMNKDEEGLYSITLKGPAGDELEYRYGLGDAKYQETREEHRTADFTEIGNVVEDTVEGWTGIPIASNVSHNFNHSPFVPSENDDVTITVEVEHYGPITDGAIYFTTDGASPEGARGEAQVGQAVEMSVVSTDESSNGYVSILEGTIPAQANETPVKYKVDVWDQEEKGSQFADTNSLDASGATEFAYYVDEFTSPDWAKDAVIYHIFVDRFKDGNVDNNYDTVDVDEVSIEEALKDWMGGDLEGIIEKLDYLDDLGINTLYLSPVFEGPYSHGYHPIDFLDIDKNFGTIEVLKELIEKAHDRDMKVIYDMVPNHSSDESPFFQDALDNGKESPYYDWYTFYEDGSYETFYGVESLPQLNNDNQETRDYMLEEVIPFWLEEVNFDGYRLDYAKGPSYSFWVDFRHAVKQLDEDYYIFGEIWDNCEKINSYSGKLDGALDFGFHDTFKSTFANDGSMQSVSNLVKENAATYHPEYIMSSFLDNHDVPRFLYEAENDTNKLKLASFTQFMLPGSPMIYYGTEVGLSQSANHNDYSDWKDRWYREMMPWDKQDQDLDVFAHYQEIIALRDKYSALRTGTFEEIYVDEDVLVFEREDNDSRLLVVVNKGVEQTFDLAELYQQDRLTNVRLENALTQEKKTTKKGTIEITTEAQGFQLFEVSGNLVKGEEEEESVGRGNGKAPETPVRKGHDKKLESPVRNGHE</sequence>
<dbReference type="Gene3D" id="3.20.20.80">
    <property type="entry name" value="Glycosidases"/>
    <property type="match status" value="1"/>
</dbReference>
<feature type="compositionally biased region" description="Basic and acidic residues" evidence="3">
    <location>
        <begin position="840"/>
        <end position="858"/>
    </location>
</feature>
<dbReference type="SUPFAM" id="SSF51445">
    <property type="entry name" value="(Trans)glycosidases"/>
    <property type="match status" value="1"/>
</dbReference>
<dbReference type="Pfam" id="PF00128">
    <property type="entry name" value="Alpha-amylase"/>
    <property type="match status" value="1"/>
</dbReference>
<evidence type="ECO:0000256" key="3">
    <source>
        <dbReference type="SAM" id="MobiDB-lite"/>
    </source>
</evidence>
<dbReference type="Gene3D" id="2.60.40.10">
    <property type="entry name" value="Immunoglobulins"/>
    <property type="match status" value="1"/>
</dbReference>
<evidence type="ECO:0000313" key="6">
    <source>
        <dbReference type="EMBL" id="MFC0469665.1"/>
    </source>
</evidence>
<dbReference type="EMBL" id="JBHLUX010000008">
    <property type="protein sequence ID" value="MFC0469665.1"/>
    <property type="molecule type" value="Genomic_DNA"/>
</dbReference>
<evidence type="ECO:0000256" key="1">
    <source>
        <dbReference type="ARBA" id="ARBA00022801"/>
    </source>
</evidence>
<gene>
    <name evidence="6" type="ORF">ACFFHM_03745</name>
</gene>
<dbReference type="SUPFAM" id="SSF51011">
    <property type="entry name" value="Glycosyl hydrolase domain"/>
    <property type="match status" value="1"/>
</dbReference>
<dbReference type="CDD" id="cd11338">
    <property type="entry name" value="AmyAc_CMD"/>
    <property type="match status" value="1"/>
</dbReference>
<name>A0ABV6K8L6_9BACI</name>
<proteinExistence type="predicted"/>
<dbReference type="PANTHER" id="PTHR10357:SF210">
    <property type="entry name" value="MALTODEXTRIN GLUCOSIDASE"/>
    <property type="match status" value="1"/>
</dbReference>
<dbReference type="Proteomes" id="UP001589838">
    <property type="component" value="Unassembled WGS sequence"/>
</dbReference>
<dbReference type="InterPro" id="IPR014756">
    <property type="entry name" value="Ig_E-set"/>
</dbReference>
<dbReference type="Gene3D" id="3.90.400.10">
    <property type="entry name" value="Oligo-1,6-glucosidase, Domain 2"/>
    <property type="match status" value="1"/>
</dbReference>
<dbReference type="SUPFAM" id="SSF81296">
    <property type="entry name" value="E set domains"/>
    <property type="match status" value="1"/>
</dbReference>
<protein>
    <submittedName>
        <fullName evidence="6">Alpha-amylase family glycosyl hydrolase</fullName>
    </submittedName>
</protein>
<organism evidence="6 7">
    <name type="scientific">Halalkalibacter kiskunsagensis</name>
    <dbReference type="NCBI Taxonomy" id="1548599"/>
    <lineage>
        <taxon>Bacteria</taxon>
        <taxon>Bacillati</taxon>
        <taxon>Bacillota</taxon>
        <taxon>Bacilli</taxon>
        <taxon>Bacillales</taxon>
        <taxon>Bacillaceae</taxon>
        <taxon>Halalkalibacter</taxon>
    </lineage>
</organism>
<dbReference type="GO" id="GO:0016787">
    <property type="term" value="F:hydrolase activity"/>
    <property type="evidence" value="ECO:0007669"/>
    <property type="project" value="UniProtKB-KW"/>
</dbReference>